<dbReference type="InterPro" id="IPR007694">
    <property type="entry name" value="DNA_helicase_DnaB-like_C"/>
</dbReference>
<dbReference type="SUPFAM" id="SSF51294">
    <property type="entry name" value="Hedgehog/intein (Hint) domain"/>
    <property type="match status" value="2"/>
</dbReference>
<keyword evidence="11 16" id="KW-0238">DNA-binding</keyword>
<sequence>MVGPARYKTSDRAPRGQAARHPETHGGGGAVALVDDRGAESGFERQPPQDLAAEQSVLGGMLLSKDAIADVIEALSPSDFYRPAHQAIYDCILDLYGRGEPADPITISAELERKGELLRIGGAPYLHTLIATVPTAANAGYYAEIVSEKAVLRRLVEAGTRIVQLGYNGAEGADVDEVVDRAQAAIYEVTERRTSEDYVALEELLQPTMDEIDAIASRGGSSLGVPTGFVDLDEVTNGLHPGQMIIVAARPGVGKALALDTPLPTPSGWTTMGEVGVGDTLIDADGRPTTVVAATEVMTGRPCYEVEFSDGTVIVADAEHQWLTETRASRRSAQQAATGYNGYRNQRTFAEVRTTEDIAATLRCATADRRLNHSVNGCRPLDLPDRELALAPYVLGVWLGDGHSAGARFTTADPEIVWHVEAEGFDVVPHGNLLYGIRLPAPVLRTLGVLGDKHIPVEYLRASEPQRRALLAGLLDTDGTVLPSGSVQFAVTNRRLAEDTYDLVVGLGYRCSLTTKRVKGRSEESSTAYLLTFTTQDDVFRLERKRLVHKERNTRTPRMTGSRFIVDVRAIPSVPVRCVEVDNPDHLYLASRSMIPTHNSTLGLDFARSCSVKHGMTSVIFSLEMSRTEIVMRMLSAEARIRLGDMRGGRMSDDDWTRLARRMSEISEAPLFVDDSPNMTMMEIRAKARRLKQRNDLRLIILDYMQLMSSGKRVESRQQEVSEFSRNLKLLAKELEVPVVAISQLNRGPEQRTDKRPMLSDLRESGCLTLNTRVLRADNGTEATLGELLDSGEQPVVWSLDERLRMVPRPMTRVFSSGVKEVFRLRLASGREVEATANHPFQTIDGWVPLGELGVGDRLAVPRTVPEPLQPTPMPDAEVIMLGHLIGDGSFVRRQPIRYASTDEANLRAVTEAATHFGVTAVRDDHAAARCTSLRLPAPYHLTRGRRNPIAAWLDELGLFGLRSHEKFVPPAVFSLARDQVGLFLRHLWATDGSVRWDDKAGQARIYYASTSRRLVEDVARLLLRFGVLSRIKRAPKSGYRDGWHLYVYGAENQLIFLDEIGVHGLRGLSAQVAAEQLRGIAGNTNLDTVPREIWQQVRGILAAQRMTHREFAAAMGSRFCGSTMWKHAPSRSRLARAAAVLDDADLDLLATNDVFWDEVVEMVSLGEQPVYDATVPGTHNFVADGIAVHNSLEQDADMVILINRPDAWERDDPRAGEADLILAKHRAGPTSTVTVAHQLHYSRFADLAQG</sequence>
<dbReference type="PROSITE" id="PS50818">
    <property type="entry name" value="INTEIN_C_TER"/>
    <property type="match status" value="1"/>
</dbReference>
<dbReference type="PRINTS" id="PR00379">
    <property type="entry name" value="INTEIN"/>
</dbReference>
<dbReference type="PROSITE" id="PS50817">
    <property type="entry name" value="INTEIN_N_TER"/>
    <property type="match status" value="1"/>
</dbReference>
<dbReference type="NCBIfam" id="NF005852">
    <property type="entry name" value="PRK07773.1"/>
    <property type="match status" value="1"/>
</dbReference>
<dbReference type="Pfam" id="PF14890">
    <property type="entry name" value="Intein_splicing"/>
    <property type="match status" value="1"/>
</dbReference>
<dbReference type="GO" id="GO:1990077">
    <property type="term" value="C:primosome complex"/>
    <property type="evidence" value="ECO:0007669"/>
    <property type="project" value="UniProtKB-UniRule"/>
</dbReference>
<dbReference type="InterPro" id="IPR003587">
    <property type="entry name" value="Hint_dom_N"/>
</dbReference>
<dbReference type="GO" id="GO:0005524">
    <property type="term" value="F:ATP binding"/>
    <property type="evidence" value="ECO:0007669"/>
    <property type="project" value="UniProtKB-UniRule"/>
</dbReference>
<keyword evidence="3 16" id="KW-0235">DNA replication</keyword>
<feature type="compositionally biased region" description="Basic and acidic residues" evidence="17">
    <location>
        <begin position="8"/>
        <end position="24"/>
    </location>
</feature>
<comment type="caution">
    <text evidence="20">The sequence shown here is derived from an EMBL/GenBank/DDBJ whole genome shotgun (WGS) entry which is preliminary data.</text>
</comment>
<feature type="domain" description="SF4 helicase" evidence="19">
    <location>
        <begin position="1192"/>
        <end position="1251"/>
    </location>
</feature>
<evidence type="ECO:0000259" key="18">
    <source>
        <dbReference type="PROSITE" id="PS50819"/>
    </source>
</evidence>
<evidence type="ECO:0000256" key="4">
    <source>
        <dbReference type="ARBA" id="ARBA00022737"/>
    </source>
</evidence>
<evidence type="ECO:0000259" key="19">
    <source>
        <dbReference type="PROSITE" id="PS51199"/>
    </source>
</evidence>
<comment type="catalytic activity">
    <reaction evidence="14 16">
        <text>ATP + H2O = ADP + phosphate + H(+)</text>
        <dbReference type="Rhea" id="RHEA:13065"/>
        <dbReference type="ChEBI" id="CHEBI:15377"/>
        <dbReference type="ChEBI" id="CHEBI:15378"/>
        <dbReference type="ChEBI" id="CHEBI:30616"/>
        <dbReference type="ChEBI" id="CHEBI:43474"/>
        <dbReference type="ChEBI" id="CHEBI:456216"/>
        <dbReference type="EC" id="5.6.2.3"/>
    </reaction>
</comment>
<keyword evidence="7 16" id="KW-0347">Helicase</keyword>
<dbReference type="PROSITE" id="PS51199">
    <property type="entry name" value="SF4_HELICASE"/>
    <property type="match status" value="3"/>
</dbReference>
<keyword evidence="5 16" id="KW-0547">Nucleotide-binding</keyword>
<dbReference type="NCBIfam" id="TIGR01443">
    <property type="entry name" value="intein_Cterm"/>
    <property type="match status" value="1"/>
</dbReference>
<dbReference type="GO" id="GO:0003677">
    <property type="term" value="F:DNA binding"/>
    <property type="evidence" value="ECO:0007669"/>
    <property type="project" value="UniProtKB-UniRule"/>
</dbReference>
<feature type="domain" description="SF4 helicase" evidence="19">
    <location>
        <begin position="218"/>
        <end position="255"/>
    </location>
</feature>
<dbReference type="Pfam" id="PF00772">
    <property type="entry name" value="DnaB"/>
    <property type="match status" value="1"/>
</dbReference>
<keyword evidence="10" id="KW-0651">Protein splicing</keyword>
<comment type="function">
    <text evidence="16">The main replicative DNA helicase, it participates in initiation and elongation during chromosome replication. Travels ahead of the DNA replisome, separating dsDNA into templates for DNA synthesis. A processive ATP-dependent 5'-3' DNA helicase it has DNA-dependent ATPase activity.</text>
</comment>
<feature type="domain" description="DOD-type homing endonuclease" evidence="18">
    <location>
        <begin position="881"/>
        <end position="1028"/>
    </location>
</feature>
<dbReference type="NCBIfam" id="TIGR00665">
    <property type="entry name" value="DnaB"/>
    <property type="match status" value="1"/>
</dbReference>
<dbReference type="InterPro" id="IPR016136">
    <property type="entry name" value="DNA_helicase_N/primase_C"/>
</dbReference>
<dbReference type="OrthoDB" id="9773982at2"/>
<feature type="domain" description="DOD-type homing endonuclease" evidence="18">
    <location>
        <begin position="394"/>
        <end position="509"/>
    </location>
</feature>
<evidence type="ECO:0000256" key="2">
    <source>
        <dbReference type="ARBA" id="ARBA00022515"/>
    </source>
</evidence>
<name>A0A5B2WZ94_9PSEU</name>
<dbReference type="EMBL" id="VUOB01000048">
    <property type="protein sequence ID" value="KAA2256951.1"/>
    <property type="molecule type" value="Genomic_DNA"/>
</dbReference>
<dbReference type="InterPro" id="IPR006142">
    <property type="entry name" value="INTEIN"/>
</dbReference>
<evidence type="ECO:0000256" key="16">
    <source>
        <dbReference type="RuleBase" id="RU362085"/>
    </source>
</evidence>
<keyword evidence="6 16" id="KW-0378">Hydrolase</keyword>
<evidence type="ECO:0000313" key="20">
    <source>
        <dbReference type="EMBL" id="KAA2256951.1"/>
    </source>
</evidence>
<evidence type="ECO:0000256" key="8">
    <source>
        <dbReference type="ARBA" id="ARBA00022813"/>
    </source>
</evidence>
<dbReference type="Pfam" id="PF14528">
    <property type="entry name" value="LAGLIDADG_3"/>
    <property type="match status" value="2"/>
</dbReference>
<dbReference type="SUPFAM" id="SSF55608">
    <property type="entry name" value="Homing endonucleases"/>
    <property type="match status" value="2"/>
</dbReference>
<dbReference type="SUPFAM" id="SSF48024">
    <property type="entry name" value="N-terminal domain of DnaB helicase"/>
    <property type="match status" value="1"/>
</dbReference>
<comment type="function">
    <text evidence="13 16">The intein is an endonuclease.</text>
</comment>
<evidence type="ECO:0000256" key="15">
    <source>
        <dbReference type="NCBIfam" id="TIGR00665"/>
    </source>
</evidence>
<dbReference type="GO" id="GO:0006269">
    <property type="term" value="P:DNA replication, synthesis of primer"/>
    <property type="evidence" value="ECO:0007669"/>
    <property type="project" value="UniProtKB-UniRule"/>
</dbReference>
<comment type="similarity">
    <text evidence="1 16">Belongs to the helicase family. DnaB subfamily.</text>
</comment>
<dbReference type="InterPro" id="IPR003586">
    <property type="entry name" value="Hint_dom_C"/>
</dbReference>
<dbReference type="InterPro" id="IPR007692">
    <property type="entry name" value="DNA_helicase_DnaB"/>
</dbReference>
<evidence type="ECO:0000256" key="1">
    <source>
        <dbReference type="ARBA" id="ARBA00008428"/>
    </source>
</evidence>
<dbReference type="Proteomes" id="UP000323454">
    <property type="component" value="Unassembled WGS sequence"/>
</dbReference>
<dbReference type="SMART" id="SM00306">
    <property type="entry name" value="HintN"/>
    <property type="match status" value="2"/>
</dbReference>
<dbReference type="SMART" id="SM00305">
    <property type="entry name" value="HintC"/>
    <property type="match status" value="1"/>
</dbReference>
<dbReference type="InterPro" id="IPR036844">
    <property type="entry name" value="Hint_dom_sf"/>
</dbReference>
<dbReference type="GO" id="GO:0016887">
    <property type="term" value="F:ATP hydrolysis activity"/>
    <property type="evidence" value="ECO:0007669"/>
    <property type="project" value="RHEA"/>
</dbReference>
<dbReference type="GO" id="GO:0016539">
    <property type="term" value="P:intein-mediated protein splicing"/>
    <property type="evidence" value="ECO:0007669"/>
    <property type="project" value="InterPro"/>
</dbReference>
<evidence type="ECO:0000256" key="7">
    <source>
        <dbReference type="ARBA" id="ARBA00022806"/>
    </source>
</evidence>
<feature type="domain" description="SF4 helicase" evidence="19">
    <location>
        <begin position="600"/>
        <end position="766"/>
    </location>
</feature>
<dbReference type="SUPFAM" id="SSF52540">
    <property type="entry name" value="P-loop containing nucleoside triphosphate hydrolases"/>
    <property type="match status" value="2"/>
</dbReference>
<dbReference type="InterPro" id="IPR007693">
    <property type="entry name" value="DNA_helicase_DnaB-like_N"/>
</dbReference>
<gene>
    <name evidence="20" type="ORF">F0L68_25730</name>
</gene>
<evidence type="ECO:0000256" key="11">
    <source>
        <dbReference type="ARBA" id="ARBA00023125"/>
    </source>
</evidence>
<dbReference type="NCBIfam" id="TIGR01445">
    <property type="entry name" value="intein_Nterm"/>
    <property type="match status" value="1"/>
</dbReference>
<dbReference type="GO" id="GO:0005829">
    <property type="term" value="C:cytosol"/>
    <property type="evidence" value="ECO:0007669"/>
    <property type="project" value="TreeGrafter"/>
</dbReference>
<dbReference type="AlphaFoldDB" id="A0A5B2WZ94"/>
<dbReference type="GO" id="GO:0043139">
    <property type="term" value="F:5'-3' DNA helicase activity"/>
    <property type="evidence" value="ECO:0007669"/>
    <property type="project" value="UniProtKB-EC"/>
</dbReference>
<dbReference type="Pfam" id="PF03796">
    <property type="entry name" value="DnaB_C"/>
    <property type="match status" value="2"/>
</dbReference>
<keyword evidence="12" id="KW-0413">Isomerase</keyword>
<proteinExistence type="inferred from homology"/>
<dbReference type="EC" id="5.6.2.3" evidence="15 16"/>
<evidence type="ECO:0000256" key="14">
    <source>
        <dbReference type="ARBA" id="ARBA00048954"/>
    </source>
</evidence>
<accession>A0A5B2WZ94</accession>
<organism evidence="20 21">
    <name type="scientific">Solihabitans fulvus</name>
    <dbReference type="NCBI Taxonomy" id="1892852"/>
    <lineage>
        <taxon>Bacteria</taxon>
        <taxon>Bacillati</taxon>
        <taxon>Actinomycetota</taxon>
        <taxon>Actinomycetes</taxon>
        <taxon>Pseudonocardiales</taxon>
        <taxon>Pseudonocardiaceae</taxon>
        <taxon>Solihabitans</taxon>
    </lineage>
</organism>
<keyword evidence="21" id="KW-1185">Reference proteome</keyword>
<evidence type="ECO:0000256" key="12">
    <source>
        <dbReference type="ARBA" id="ARBA00023235"/>
    </source>
</evidence>
<dbReference type="FunFam" id="1.10.860.10:FF:000001">
    <property type="entry name" value="Replicative DNA helicase"/>
    <property type="match status" value="1"/>
</dbReference>
<dbReference type="GO" id="GO:0004519">
    <property type="term" value="F:endonuclease activity"/>
    <property type="evidence" value="ECO:0007669"/>
    <property type="project" value="InterPro"/>
</dbReference>
<evidence type="ECO:0000256" key="3">
    <source>
        <dbReference type="ARBA" id="ARBA00022705"/>
    </source>
</evidence>
<evidence type="ECO:0000313" key="21">
    <source>
        <dbReference type="Proteomes" id="UP000323454"/>
    </source>
</evidence>
<dbReference type="Gene3D" id="2.170.16.10">
    <property type="entry name" value="Hedgehog/Intein (Hint) domain"/>
    <property type="match status" value="2"/>
</dbReference>
<reference evidence="20 21" key="1">
    <citation type="submission" date="2019-09" db="EMBL/GenBank/DDBJ databases">
        <title>Goodfellowia gen. nov., a new genus of the Pseudonocardineae related to Actinoalloteichus, containing Goodfellowia coeruleoviolacea gen. nov., comb. nov. gen. nov., comb. nov.</title>
        <authorList>
            <person name="Labeda D."/>
        </authorList>
    </citation>
    <scope>NUCLEOTIDE SEQUENCE [LARGE SCALE GENOMIC DNA]</scope>
    <source>
        <strain evidence="20 21">AN110305</strain>
    </source>
</reference>
<evidence type="ECO:0000256" key="5">
    <source>
        <dbReference type="ARBA" id="ARBA00022741"/>
    </source>
</evidence>
<keyword evidence="9 16" id="KW-0067">ATP-binding</keyword>
<dbReference type="InterPro" id="IPR030934">
    <property type="entry name" value="Intein_C"/>
</dbReference>
<reference evidence="20 21" key="2">
    <citation type="submission" date="2019-09" db="EMBL/GenBank/DDBJ databases">
        <authorList>
            <person name="Jin C."/>
        </authorList>
    </citation>
    <scope>NUCLEOTIDE SEQUENCE [LARGE SCALE GENOMIC DNA]</scope>
    <source>
        <strain evidence="20 21">AN110305</strain>
    </source>
</reference>
<evidence type="ECO:0000256" key="10">
    <source>
        <dbReference type="ARBA" id="ARBA00023000"/>
    </source>
</evidence>
<dbReference type="CDD" id="cd00081">
    <property type="entry name" value="Hint"/>
    <property type="match status" value="2"/>
</dbReference>
<keyword evidence="8" id="KW-0068">Autocatalytic cleavage</keyword>
<dbReference type="InterPro" id="IPR004860">
    <property type="entry name" value="LAGLIDADG_dom"/>
</dbReference>
<dbReference type="PANTHER" id="PTHR30153:SF2">
    <property type="entry name" value="REPLICATIVE DNA HELICASE"/>
    <property type="match status" value="1"/>
</dbReference>
<feature type="region of interest" description="Disordered" evidence="17">
    <location>
        <begin position="1"/>
        <end position="30"/>
    </location>
</feature>
<keyword evidence="2 16" id="KW-0639">Primosome</keyword>
<evidence type="ECO:0000256" key="9">
    <source>
        <dbReference type="ARBA" id="ARBA00022840"/>
    </source>
</evidence>
<dbReference type="InterPro" id="IPR036185">
    <property type="entry name" value="DNA_heli_DnaB-like_N_sf"/>
</dbReference>
<evidence type="ECO:0000256" key="13">
    <source>
        <dbReference type="ARBA" id="ARBA00044940"/>
    </source>
</evidence>
<dbReference type="Gene3D" id="3.10.28.10">
    <property type="entry name" value="Homing endonucleases"/>
    <property type="match status" value="2"/>
</dbReference>
<dbReference type="Gene3D" id="3.40.50.300">
    <property type="entry name" value="P-loop containing nucleotide triphosphate hydrolases"/>
    <property type="match status" value="3"/>
</dbReference>
<keyword evidence="4" id="KW-0677">Repeat</keyword>
<dbReference type="PROSITE" id="PS50819">
    <property type="entry name" value="INTEIN_ENDONUCLEASE"/>
    <property type="match status" value="2"/>
</dbReference>
<dbReference type="InterPro" id="IPR004042">
    <property type="entry name" value="Intein_endonuc_central"/>
</dbReference>
<dbReference type="Gene3D" id="1.10.860.10">
    <property type="entry name" value="DNAb Helicase, Chain A"/>
    <property type="match status" value="1"/>
</dbReference>
<dbReference type="InterPro" id="IPR006141">
    <property type="entry name" value="Intein_N"/>
</dbReference>
<dbReference type="PANTHER" id="PTHR30153">
    <property type="entry name" value="REPLICATIVE DNA HELICASE DNAB"/>
    <property type="match status" value="1"/>
</dbReference>
<evidence type="ECO:0000256" key="6">
    <source>
        <dbReference type="ARBA" id="ARBA00022801"/>
    </source>
</evidence>
<dbReference type="InterPro" id="IPR027434">
    <property type="entry name" value="Homing_endonucl"/>
</dbReference>
<protein>
    <recommendedName>
        <fullName evidence="15 16">Replicative DNA helicase</fullName>
        <ecNumber evidence="15 16">5.6.2.3</ecNumber>
    </recommendedName>
</protein>
<evidence type="ECO:0000256" key="17">
    <source>
        <dbReference type="SAM" id="MobiDB-lite"/>
    </source>
</evidence>
<dbReference type="InterPro" id="IPR027417">
    <property type="entry name" value="P-loop_NTPase"/>
</dbReference>